<dbReference type="Gene3D" id="3.40.50.800">
    <property type="entry name" value="Anticodon-binding domain"/>
    <property type="match status" value="1"/>
</dbReference>
<evidence type="ECO:0000256" key="9">
    <source>
        <dbReference type="ARBA" id="ARBA00023146"/>
    </source>
</evidence>
<evidence type="ECO:0000313" key="14">
    <source>
        <dbReference type="EMBL" id="MBB1126459.1"/>
    </source>
</evidence>
<dbReference type="FunFam" id="3.30.930.10:FF:000005">
    <property type="entry name" value="Histidine--tRNA ligase"/>
    <property type="match status" value="1"/>
</dbReference>
<organism evidence="14 15">
    <name type="scientific">Thiospirillum jenense</name>
    <dbReference type="NCBI Taxonomy" id="1653858"/>
    <lineage>
        <taxon>Bacteria</taxon>
        <taxon>Pseudomonadati</taxon>
        <taxon>Pseudomonadota</taxon>
        <taxon>Gammaproteobacteria</taxon>
        <taxon>Chromatiales</taxon>
        <taxon>Chromatiaceae</taxon>
        <taxon>Thiospirillum</taxon>
    </lineage>
</organism>
<dbReference type="InterPro" id="IPR015807">
    <property type="entry name" value="His-tRNA-ligase"/>
</dbReference>
<sequence>MTQELTTSAATPDSTELLRAVRGMHDILPIHSARWQWLEHQTQLLLHAYGYQEIRTPLVEMTALFCRSIGNVTDIVAKEMYQFSDRGGDDLSLRPEGTASCVRAAIEHGLFNQPQRLWYMGPMFRRERPQRGRFRQFHQIGVETFGLSGPDIDLEILLFTKRLWEVLQLPNLQLEINSLGDPADRVHYRTALVNYLQQHYDSLDEDSQQRLITNPLRILDSKNPALAPIIAAAPSVLEYLGDEARAHFNTLCRGLERAGVTYTINPRLVRGLDYYNRTVFEWITTELGAQGTVCAGGRYDGLVEQLGGRSTPAVGFALGVERLLELLDPAFIENHAPDVYFVAVGEQAPIEALLIADRLRRELPHLRLLNHCGGGSFKSQFKKADKSGAQWALILGDDELTKGVIGMKTLRGEAQQLQIPVAELTAQLDQLLRARVSTI</sequence>
<evidence type="ECO:0000256" key="1">
    <source>
        <dbReference type="ARBA" id="ARBA00004496"/>
    </source>
</evidence>
<evidence type="ECO:0000256" key="3">
    <source>
        <dbReference type="ARBA" id="ARBA00011738"/>
    </source>
</evidence>
<dbReference type="GO" id="GO:0005524">
    <property type="term" value="F:ATP binding"/>
    <property type="evidence" value="ECO:0007669"/>
    <property type="project" value="UniProtKB-UniRule"/>
</dbReference>
<keyword evidence="5 11" id="KW-0436">Ligase</keyword>
<comment type="subcellular location">
    <subcellularLocation>
        <location evidence="1 11">Cytoplasm</location>
    </subcellularLocation>
</comment>
<accession>A0A839HI92</accession>
<dbReference type="InterPro" id="IPR045864">
    <property type="entry name" value="aa-tRNA-synth_II/BPL/LPL"/>
</dbReference>
<reference evidence="14 15" key="1">
    <citation type="journal article" date="2020" name="Arch. Microbiol.">
        <title>The genome sequence of the giant phototrophic gammaproteobacterium Thiospirillum jenense gives insight into its physiological properties and phylogenetic relationships.</title>
        <authorList>
            <person name="Imhoff J.F."/>
            <person name="Meyer T.E."/>
            <person name="Kyndt J.A."/>
        </authorList>
    </citation>
    <scope>NUCLEOTIDE SEQUENCE [LARGE SCALE GENOMIC DNA]</scope>
    <source>
        <strain evidence="14 15">DSM 216</strain>
    </source>
</reference>
<feature type="binding site" evidence="12">
    <location>
        <begin position="274"/>
        <end position="275"/>
    </location>
    <ligand>
        <name>L-histidine</name>
        <dbReference type="ChEBI" id="CHEBI:57595"/>
    </ligand>
</feature>
<dbReference type="CDD" id="cd00773">
    <property type="entry name" value="HisRS-like_core"/>
    <property type="match status" value="1"/>
</dbReference>
<dbReference type="PANTHER" id="PTHR43707">
    <property type="entry name" value="HISTIDYL-TRNA SYNTHETASE"/>
    <property type="match status" value="1"/>
</dbReference>
<dbReference type="GO" id="GO:0006427">
    <property type="term" value="P:histidyl-tRNA aminoacylation"/>
    <property type="evidence" value="ECO:0007669"/>
    <property type="project" value="UniProtKB-UniRule"/>
</dbReference>
<dbReference type="InterPro" id="IPR033656">
    <property type="entry name" value="HisRS_anticodon"/>
</dbReference>
<keyword evidence="6 11" id="KW-0547">Nucleotide-binding</keyword>
<evidence type="ECO:0000256" key="4">
    <source>
        <dbReference type="ARBA" id="ARBA00022490"/>
    </source>
</evidence>
<dbReference type="EC" id="6.1.1.21" evidence="11"/>
<dbReference type="SUPFAM" id="SSF52954">
    <property type="entry name" value="Class II aaRS ABD-related"/>
    <property type="match status" value="1"/>
</dbReference>
<evidence type="ECO:0000256" key="7">
    <source>
        <dbReference type="ARBA" id="ARBA00022840"/>
    </source>
</evidence>
<dbReference type="InterPro" id="IPR006195">
    <property type="entry name" value="aa-tRNA-synth_II"/>
</dbReference>
<protein>
    <recommendedName>
        <fullName evidence="11">Histidine--tRNA ligase</fullName>
        <ecNumber evidence="11">6.1.1.21</ecNumber>
    </recommendedName>
    <alternativeName>
        <fullName evidence="11">Histidyl-tRNA synthetase</fullName>
        <shortName evidence="11">HisRS</shortName>
    </alternativeName>
</protein>
<dbReference type="Pfam" id="PF03129">
    <property type="entry name" value="HGTP_anticodon"/>
    <property type="match status" value="1"/>
</dbReference>
<dbReference type="InterPro" id="IPR004516">
    <property type="entry name" value="HisRS/HisZ"/>
</dbReference>
<keyword evidence="15" id="KW-1185">Reference proteome</keyword>
<name>A0A839HI92_9GAMM</name>
<dbReference type="Pfam" id="PF13393">
    <property type="entry name" value="tRNA-synt_His"/>
    <property type="match status" value="1"/>
</dbReference>
<dbReference type="GO" id="GO:0004821">
    <property type="term" value="F:histidine-tRNA ligase activity"/>
    <property type="evidence" value="ECO:0007669"/>
    <property type="project" value="UniProtKB-UniRule"/>
</dbReference>
<evidence type="ECO:0000259" key="13">
    <source>
        <dbReference type="PROSITE" id="PS50862"/>
    </source>
</evidence>
<comment type="subunit">
    <text evidence="3 11">Homodimer.</text>
</comment>
<evidence type="ECO:0000256" key="12">
    <source>
        <dbReference type="PIRSR" id="PIRSR001549-1"/>
    </source>
</evidence>
<dbReference type="InterPro" id="IPR036621">
    <property type="entry name" value="Anticodon-bd_dom_sf"/>
</dbReference>
<proteinExistence type="inferred from homology"/>
<dbReference type="CDD" id="cd00859">
    <property type="entry name" value="HisRS_anticodon"/>
    <property type="match status" value="1"/>
</dbReference>
<comment type="caution">
    <text evidence="14">The sequence shown here is derived from an EMBL/GenBank/DDBJ whole genome shotgun (WGS) entry which is preliminary data.</text>
</comment>
<feature type="binding site" evidence="12">
    <location>
        <position position="139"/>
    </location>
    <ligand>
        <name>L-histidine</name>
        <dbReference type="ChEBI" id="CHEBI:57595"/>
    </ligand>
</feature>
<evidence type="ECO:0000256" key="10">
    <source>
        <dbReference type="ARBA" id="ARBA00047639"/>
    </source>
</evidence>
<evidence type="ECO:0000256" key="2">
    <source>
        <dbReference type="ARBA" id="ARBA00008226"/>
    </source>
</evidence>
<keyword evidence="7 11" id="KW-0067">ATP-binding</keyword>
<dbReference type="SUPFAM" id="SSF55681">
    <property type="entry name" value="Class II aaRS and biotin synthetases"/>
    <property type="match status" value="1"/>
</dbReference>
<dbReference type="RefSeq" id="WP_182584090.1">
    <property type="nucleotide sequence ID" value="NZ_JABVCQ010000019.1"/>
</dbReference>
<gene>
    <name evidence="11 14" type="primary">hisS</name>
    <name evidence="14" type="ORF">HUK38_09460</name>
</gene>
<feature type="binding site" evidence="12">
    <location>
        <begin position="96"/>
        <end position="98"/>
    </location>
    <ligand>
        <name>L-histidine</name>
        <dbReference type="ChEBI" id="CHEBI:57595"/>
    </ligand>
</feature>
<dbReference type="NCBIfam" id="TIGR00442">
    <property type="entry name" value="hisS"/>
    <property type="match status" value="1"/>
</dbReference>
<dbReference type="GO" id="GO:0005737">
    <property type="term" value="C:cytoplasm"/>
    <property type="evidence" value="ECO:0007669"/>
    <property type="project" value="UniProtKB-SubCell"/>
</dbReference>
<evidence type="ECO:0000256" key="8">
    <source>
        <dbReference type="ARBA" id="ARBA00022917"/>
    </source>
</evidence>
<feature type="binding site" evidence="12">
    <location>
        <position position="143"/>
    </location>
    <ligand>
        <name>L-histidine</name>
        <dbReference type="ChEBI" id="CHEBI:57595"/>
    </ligand>
</feature>
<dbReference type="EMBL" id="JABVCQ010000019">
    <property type="protein sequence ID" value="MBB1126459.1"/>
    <property type="molecule type" value="Genomic_DNA"/>
</dbReference>
<dbReference type="PROSITE" id="PS50862">
    <property type="entry name" value="AA_TRNA_LIGASE_II"/>
    <property type="match status" value="1"/>
</dbReference>
<comment type="catalytic activity">
    <reaction evidence="10 11">
        <text>tRNA(His) + L-histidine + ATP = L-histidyl-tRNA(His) + AMP + diphosphate + H(+)</text>
        <dbReference type="Rhea" id="RHEA:17313"/>
        <dbReference type="Rhea" id="RHEA-COMP:9665"/>
        <dbReference type="Rhea" id="RHEA-COMP:9689"/>
        <dbReference type="ChEBI" id="CHEBI:15378"/>
        <dbReference type="ChEBI" id="CHEBI:30616"/>
        <dbReference type="ChEBI" id="CHEBI:33019"/>
        <dbReference type="ChEBI" id="CHEBI:57595"/>
        <dbReference type="ChEBI" id="CHEBI:78442"/>
        <dbReference type="ChEBI" id="CHEBI:78527"/>
        <dbReference type="ChEBI" id="CHEBI:456215"/>
        <dbReference type="EC" id="6.1.1.21"/>
    </reaction>
</comment>
<dbReference type="InterPro" id="IPR004154">
    <property type="entry name" value="Anticodon-bd"/>
</dbReference>
<dbReference type="Proteomes" id="UP000548632">
    <property type="component" value="Unassembled WGS sequence"/>
</dbReference>
<keyword evidence="9 11" id="KW-0030">Aminoacyl-tRNA synthetase</keyword>
<comment type="similarity">
    <text evidence="2 11">Belongs to the class-II aminoacyl-tRNA synthetase family.</text>
</comment>
<dbReference type="PANTHER" id="PTHR43707:SF1">
    <property type="entry name" value="HISTIDINE--TRNA LIGASE, MITOCHONDRIAL-RELATED"/>
    <property type="match status" value="1"/>
</dbReference>
<feature type="binding site" evidence="12">
    <location>
        <position position="270"/>
    </location>
    <ligand>
        <name>L-histidine</name>
        <dbReference type="ChEBI" id="CHEBI:57595"/>
    </ligand>
</feature>
<evidence type="ECO:0000313" key="15">
    <source>
        <dbReference type="Proteomes" id="UP000548632"/>
    </source>
</evidence>
<dbReference type="PIRSF" id="PIRSF001549">
    <property type="entry name" value="His-tRNA_synth"/>
    <property type="match status" value="1"/>
</dbReference>
<evidence type="ECO:0000256" key="5">
    <source>
        <dbReference type="ARBA" id="ARBA00022598"/>
    </source>
</evidence>
<dbReference type="AlphaFoldDB" id="A0A839HI92"/>
<feature type="binding site" evidence="12">
    <location>
        <position position="125"/>
    </location>
    <ligand>
        <name>L-histidine</name>
        <dbReference type="ChEBI" id="CHEBI:57595"/>
    </ligand>
</feature>
<evidence type="ECO:0000256" key="11">
    <source>
        <dbReference type="HAMAP-Rule" id="MF_00127"/>
    </source>
</evidence>
<dbReference type="HAMAP" id="MF_00127">
    <property type="entry name" value="His_tRNA_synth"/>
    <property type="match status" value="1"/>
</dbReference>
<dbReference type="InterPro" id="IPR041715">
    <property type="entry name" value="HisRS-like_core"/>
</dbReference>
<keyword evidence="8 11" id="KW-0648">Protein biosynthesis</keyword>
<keyword evidence="4 11" id="KW-0963">Cytoplasm</keyword>
<feature type="domain" description="Aminoacyl-transfer RNA synthetases class-II family profile" evidence="13">
    <location>
        <begin position="45"/>
        <end position="327"/>
    </location>
</feature>
<evidence type="ECO:0000256" key="6">
    <source>
        <dbReference type="ARBA" id="ARBA00022741"/>
    </source>
</evidence>
<dbReference type="Gene3D" id="3.30.930.10">
    <property type="entry name" value="Bira Bifunctional Protein, Domain 2"/>
    <property type="match status" value="1"/>
</dbReference>